<dbReference type="InterPro" id="IPR027417">
    <property type="entry name" value="P-loop_NTPase"/>
</dbReference>
<dbReference type="EMBL" id="ML002367">
    <property type="protein sequence ID" value="RKP38447.1"/>
    <property type="molecule type" value="Genomic_DNA"/>
</dbReference>
<dbReference type="PANTHER" id="PTHR23074:SF83">
    <property type="entry name" value="VACUOLAR PROTEIN SORTING-ASSOCIATED PROTEIN 4A"/>
    <property type="match status" value="1"/>
</dbReference>
<gene>
    <name evidence="2" type="ORF">BJ085DRAFT_16977</name>
</gene>
<dbReference type="Gene3D" id="1.10.8.60">
    <property type="match status" value="1"/>
</dbReference>
<evidence type="ECO:0000313" key="3">
    <source>
        <dbReference type="Proteomes" id="UP000268162"/>
    </source>
</evidence>
<dbReference type="GO" id="GO:0016887">
    <property type="term" value="F:ATP hydrolysis activity"/>
    <property type="evidence" value="ECO:0007669"/>
    <property type="project" value="InterPro"/>
</dbReference>
<accession>A0A4P9ZXR8</accession>
<proteinExistence type="predicted"/>
<dbReference type="InterPro" id="IPR003593">
    <property type="entry name" value="AAA+_ATPase"/>
</dbReference>
<dbReference type="Pfam" id="PF00004">
    <property type="entry name" value="AAA"/>
    <property type="match status" value="1"/>
</dbReference>
<dbReference type="Gene3D" id="3.40.50.300">
    <property type="entry name" value="P-loop containing nucleotide triphosphate hydrolases"/>
    <property type="match status" value="1"/>
</dbReference>
<dbReference type="SUPFAM" id="SSF52540">
    <property type="entry name" value="P-loop containing nucleoside triphosphate hydrolases"/>
    <property type="match status" value="1"/>
</dbReference>
<evidence type="ECO:0000259" key="1">
    <source>
        <dbReference type="SMART" id="SM00382"/>
    </source>
</evidence>
<evidence type="ECO:0000313" key="2">
    <source>
        <dbReference type="EMBL" id="RKP38447.1"/>
    </source>
</evidence>
<name>A0A4P9ZXR8_9FUNG</name>
<dbReference type="AlphaFoldDB" id="A0A4P9ZXR8"/>
<keyword evidence="2" id="KW-0378">Hydrolase</keyword>
<dbReference type="PANTHER" id="PTHR23074">
    <property type="entry name" value="AAA DOMAIN-CONTAINING"/>
    <property type="match status" value="1"/>
</dbReference>
<dbReference type="GO" id="GO:0005524">
    <property type="term" value="F:ATP binding"/>
    <property type="evidence" value="ECO:0007669"/>
    <property type="project" value="InterPro"/>
</dbReference>
<dbReference type="InterPro" id="IPR050304">
    <property type="entry name" value="MT-severing_AAA_ATPase"/>
</dbReference>
<organism evidence="2 3">
    <name type="scientific">Dimargaris cristalligena</name>
    <dbReference type="NCBI Taxonomy" id="215637"/>
    <lineage>
        <taxon>Eukaryota</taxon>
        <taxon>Fungi</taxon>
        <taxon>Fungi incertae sedis</taxon>
        <taxon>Zoopagomycota</taxon>
        <taxon>Kickxellomycotina</taxon>
        <taxon>Dimargaritomycetes</taxon>
        <taxon>Dimargaritales</taxon>
        <taxon>Dimargaritaceae</taxon>
        <taxon>Dimargaris</taxon>
    </lineage>
</organism>
<sequence length="326" mass="36504">MARLRGQGVDEMIMRWILTHVFQPYALMSWDAIAGLEGPKKTMRETVIFPLLRPDLFTGIRAPPRGLLLYGPPGGGKTLLVRAAAHQARSAFFHVTPGVWANVAPEQRSLFLQSLSTLASEMSPSVVFWDDLDFLLHPTSRTGGNGGDGNNPMQPVTSGADWSVEFGRRTHTSSFFSPSIQPPPVVWLAATNRPELIPETLRRKFLGQVYLPLPDLMMRYNLIMQLLRGSDNHYHHNNAPSSAIAGTAVGYSYPDIQIIGKEAAFQPIREIADSQQLLTMSADAIRPVSVTDWRLALRHFKSPMDPVRSTFFKQWHQLHGGDHYRR</sequence>
<dbReference type="Proteomes" id="UP000268162">
    <property type="component" value="Unassembled WGS sequence"/>
</dbReference>
<keyword evidence="3" id="KW-1185">Reference proteome</keyword>
<dbReference type="STRING" id="215637.A0A4P9ZXR8"/>
<feature type="domain" description="AAA+ ATPase" evidence="1">
    <location>
        <begin position="63"/>
        <end position="215"/>
    </location>
</feature>
<protein>
    <submittedName>
        <fullName evidence="2">P-loop containing nucleoside triphosphate hydrolase protein</fullName>
    </submittedName>
</protein>
<dbReference type="InterPro" id="IPR003959">
    <property type="entry name" value="ATPase_AAA_core"/>
</dbReference>
<dbReference type="SMART" id="SM00382">
    <property type="entry name" value="AAA"/>
    <property type="match status" value="1"/>
</dbReference>
<reference evidence="3" key="1">
    <citation type="journal article" date="2018" name="Nat. Microbiol.">
        <title>Leveraging single-cell genomics to expand the fungal tree of life.</title>
        <authorList>
            <person name="Ahrendt S.R."/>
            <person name="Quandt C.A."/>
            <person name="Ciobanu D."/>
            <person name="Clum A."/>
            <person name="Salamov A."/>
            <person name="Andreopoulos B."/>
            <person name="Cheng J.F."/>
            <person name="Woyke T."/>
            <person name="Pelin A."/>
            <person name="Henrissat B."/>
            <person name="Reynolds N.K."/>
            <person name="Benny G.L."/>
            <person name="Smith M.E."/>
            <person name="James T.Y."/>
            <person name="Grigoriev I.V."/>
        </authorList>
    </citation>
    <scope>NUCLEOTIDE SEQUENCE [LARGE SCALE GENOMIC DNA]</scope>
    <source>
        <strain evidence="3">RSA 468</strain>
    </source>
</reference>